<evidence type="ECO:0000256" key="2">
    <source>
        <dbReference type="SAM" id="Phobius"/>
    </source>
</evidence>
<evidence type="ECO:0000313" key="3">
    <source>
        <dbReference type="EMBL" id="QDH69275.1"/>
    </source>
</evidence>
<feature type="region of interest" description="Disordered" evidence="1">
    <location>
        <begin position="1"/>
        <end position="20"/>
    </location>
</feature>
<name>A0A514BPK7_9GAMM</name>
<dbReference type="Proteomes" id="UP000317199">
    <property type="component" value="Chromosome"/>
</dbReference>
<dbReference type="KEGG" id="lyj:FKV23_03545"/>
<gene>
    <name evidence="3" type="ORF">FKV23_03545</name>
</gene>
<dbReference type="RefSeq" id="WP_141622617.1">
    <property type="nucleotide sequence ID" value="NZ_CP041242.1"/>
</dbReference>
<reference evidence="3 4" key="1">
    <citation type="submission" date="2019-06" db="EMBL/GenBank/DDBJ databases">
        <title>Lysobacter alkalisoli sp. nov. isolated from saline-alkali soil.</title>
        <authorList>
            <person name="Sun J.-Q."/>
            <person name="Xu L."/>
        </authorList>
    </citation>
    <scope>NUCLEOTIDE SEQUENCE [LARGE SCALE GENOMIC DNA]</scope>
    <source>
        <strain evidence="3 4">SJ-36</strain>
    </source>
</reference>
<keyword evidence="2" id="KW-0472">Membrane</keyword>
<evidence type="ECO:0000256" key="1">
    <source>
        <dbReference type="SAM" id="MobiDB-lite"/>
    </source>
</evidence>
<evidence type="ECO:0000313" key="4">
    <source>
        <dbReference type="Proteomes" id="UP000317199"/>
    </source>
</evidence>
<organism evidence="3 4">
    <name type="scientific">Marilutibacter alkalisoli</name>
    <dbReference type="NCBI Taxonomy" id="2591633"/>
    <lineage>
        <taxon>Bacteria</taxon>
        <taxon>Pseudomonadati</taxon>
        <taxon>Pseudomonadota</taxon>
        <taxon>Gammaproteobacteria</taxon>
        <taxon>Lysobacterales</taxon>
        <taxon>Lysobacteraceae</taxon>
        <taxon>Marilutibacter</taxon>
    </lineage>
</organism>
<keyword evidence="4" id="KW-1185">Reference proteome</keyword>
<keyword evidence="2" id="KW-0812">Transmembrane</keyword>
<accession>A0A514BPK7</accession>
<dbReference type="OrthoDB" id="5966600at2"/>
<dbReference type="AlphaFoldDB" id="A0A514BPK7"/>
<feature type="transmembrane region" description="Helical" evidence="2">
    <location>
        <begin position="73"/>
        <end position="93"/>
    </location>
</feature>
<dbReference type="EMBL" id="CP041242">
    <property type="protein sequence ID" value="QDH69275.1"/>
    <property type="molecule type" value="Genomic_DNA"/>
</dbReference>
<sequence>MPDLGRPHDHDNASRHPPGDWREALSALPLDTPDGDGWTRLAAQLPISGHATRDTCRNVVPARRPARRHRRPVAWLTAAAALLALAVVPLQLLRQASPDETVPAPVSAADADLERLYAESARLEALVAMARDDSMTSAQATLLTASLDERIGAIDGTLAQPGLDSGQRMQLWQARVETLRELAGVETTQLWLSARGEHWDTALVQID</sequence>
<protein>
    <submittedName>
        <fullName evidence="3">Uncharacterized protein</fullName>
    </submittedName>
</protein>
<keyword evidence="2" id="KW-1133">Transmembrane helix</keyword>
<proteinExistence type="predicted"/>